<organism evidence="1 2">
    <name type="scientific">Portunus trituberculatus</name>
    <name type="common">Swimming crab</name>
    <name type="synonym">Neptunus trituberculatus</name>
    <dbReference type="NCBI Taxonomy" id="210409"/>
    <lineage>
        <taxon>Eukaryota</taxon>
        <taxon>Metazoa</taxon>
        <taxon>Ecdysozoa</taxon>
        <taxon>Arthropoda</taxon>
        <taxon>Crustacea</taxon>
        <taxon>Multicrustacea</taxon>
        <taxon>Malacostraca</taxon>
        <taxon>Eumalacostraca</taxon>
        <taxon>Eucarida</taxon>
        <taxon>Decapoda</taxon>
        <taxon>Pleocyemata</taxon>
        <taxon>Brachyura</taxon>
        <taxon>Eubrachyura</taxon>
        <taxon>Portunoidea</taxon>
        <taxon>Portunidae</taxon>
        <taxon>Portuninae</taxon>
        <taxon>Portunus</taxon>
    </lineage>
</organism>
<keyword evidence="2" id="KW-1185">Reference proteome</keyword>
<reference evidence="1 2" key="1">
    <citation type="submission" date="2019-05" db="EMBL/GenBank/DDBJ databases">
        <title>Another draft genome of Portunus trituberculatus and its Hox gene families provides insights of decapod evolution.</title>
        <authorList>
            <person name="Jeong J.-H."/>
            <person name="Song I."/>
            <person name="Kim S."/>
            <person name="Choi T."/>
            <person name="Kim D."/>
            <person name="Ryu S."/>
            <person name="Kim W."/>
        </authorList>
    </citation>
    <scope>NUCLEOTIDE SEQUENCE [LARGE SCALE GENOMIC DNA]</scope>
    <source>
        <tissue evidence="1">Muscle</tissue>
    </source>
</reference>
<accession>A0A5B7JPL6</accession>
<gene>
    <name evidence="1" type="ORF">E2C01_095357</name>
</gene>
<name>A0A5B7JPL6_PORTR</name>
<protein>
    <submittedName>
        <fullName evidence="1">Uncharacterized protein</fullName>
    </submittedName>
</protein>
<dbReference type="OrthoDB" id="823504at2759"/>
<dbReference type="EMBL" id="VSRR010120509">
    <property type="protein sequence ID" value="MPC99911.1"/>
    <property type="molecule type" value="Genomic_DNA"/>
</dbReference>
<dbReference type="AlphaFoldDB" id="A0A5B7JPL6"/>
<sequence length="67" mass="7824">MLEADSFLNAPMACQGKNVKGIDLRKWKTASPNFIIPDKMLQESIERAKRDILSMRDSEWNLWEARE</sequence>
<dbReference type="Proteomes" id="UP000324222">
    <property type="component" value="Unassembled WGS sequence"/>
</dbReference>
<comment type="caution">
    <text evidence="1">The sequence shown here is derived from an EMBL/GenBank/DDBJ whole genome shotgun (WGS) entry which is preliminary data.</text>
</comment>
<proteinExistence type="predicted"/>
<evidence type="ECO:0000313" key="1">
    <source>
        <dbReference type="EMBL" id="MPC99911.1"/>
    </source>
</evidence>
<evidence type="ECO:0000313" key="2">
    <source>
        <dbReference type="Proteomes" id="UP000324222"/>
    </source>
</evidence>